<dbReference type="STRING" id="112413.SAMN05421854_12314"/>
<organism evidence="1 2">
    <name type="scientific">Amycolatopsis rubida</name>
    <dbReference type="NCBI Taxonomy" id="112413"/>
    <lineage>
        <taxon>Bacteria</taxon>
        <taxon>Bacillati</taxon>
        <taxon>Actinomycetota</taxon>
        <taxon>Actinomycetes</taxon>
        <taxon>Pseudonocardiales</taxon>
        <taxon>Pseudonocardiaceae</taxon>
        <taxon>Amycolatopsis</taxon>
    </lineage>
</organism>
<dbReference type="EMBL" id="FOWC01000023">
    <property type="protein sequence ID" value="SFQ75518.1"/>
    <property type="molecule type" value="Genomic_DNA"/>
</dbReference>
<sequence>MTATEYTTAKWWTDEQYADFADAYGYDITRWSGFDVVRQLQEIKMTTWIMQNIDHSEDIKREFDVRMHTIRTGEVGDAWSPR</sequence>
<gene>
    <name evidence="1" type="ORF">SAMN05421854_12314</name>
</gene>
<dbReference type="AlphaFoldDB" id="A0A1I6B3G3"/>
<dbReference type="Proteomes" id="UP000199137">
    <property type="component" value="Unassembled WGS sequence"/>
</dbReference>
<name>A0A1I6B3G3_9PSEU</name>
<protein>
    <submittedName>
        <fullName evidence="1">Uncharacterized protein</fullName>
    </submittedName>
</protein>
<reference evidence="1 2" key="1">
    <citation type="submission" date="2016-10" db="EMBL/GenBank/DDBJ databases">
        <authorList>
            <person name="de Groot N.N."/>
        </authorList>
    </citation>
    <scope>NUCLEOTIDE SEQUENCE [LARGE SCALE GENOMIC DNA]</scope>
    <source>
        <strain evidence="1 2">DSM 44637</strain>
    </source>
</reference>
<evidence type="ECO:0000313" key="2">
    <source>
        <dbReference type="Proteomes" id="UP000199137"/>
    </source>
</evidence>
<evidence type="ECO:0000313" key="1">
    <source>
        <dbReference type="EMBL" id="SFQ75518.1"/>
    </source>
</evidence>
<accession>A0A1I6B3G3</accession>
<proteinExistence type="predicted"/>